<comment type="similarity">
    <text evidence="7">Belongs to the binding-protein-dependent transport system permease family.</text>
</comment>
<keyword evidence="5 7" id="KW-1133">Transmembrane helix</keyword>
<feature type="transmembrane region" description="Helical" evidence="7">
    <location>
        <begin position="511"/>
        <end position="530"/>
    </location>
</feature>
<dbReference type="Proteomes" id="UP000032564">
    <property type="component" value="Unassembled WGS sequence"/>
</dbReference>
<evidence type="ECO:0000256" key="1">
    <source>
        <dbReference type="ARBA" id="ARBA00004651"/>
    </source>
</evidence>
<feature type="transmembrane region" description="Helical" evidence="7">
    <location>
        <begin position="90"/>
        <end position="114"/>
    </location>
</feature>
<accession>A0ABR5D5B6</accession>
<proteinExistence type="inferred from homology"/>
<keyword evidence="10" id="KW-1185">Reference proteome</keyword>
<keyword evidence="2 7" id="KW-0813">Transport</keyword>
<name>A0ABR5D5B6_9HYPH</name>
<feature type="transmembrane region" description="Helical" evidence="7">
    <location>
        <begin position="12"/>
        <end position="35"/>
    </location>
</feature>
<feature type="domain" description="ABC transmembrane type-1" evidence="8">
    <location>
        <begin position="53"/>
        <end position="260"/>
    </location>
</feature>
<feature type="transmembrane region" description="Helical" evidence="7">
    <location>
        <begin position="134"/>
        <end position="155"/>
    </location>
</feature>
<reference evidence="9 10" key="1">
    <citation type="submission" date="2014-12" db="EMBL/GenBank/DDBJ databases">
        <authorList>
            <person name="Kuzmanovic N."/>
            <person name="Pulawska J."/>
            <person name="Obradovic A."/>
        </authorList>
    </citation>
    <scope>NUCLEOTIDE SEQUENCE [LARGE SCALE GENOMIC DNA]</scope>
    <source>
        <strain evidence="9 10">KFB 330</strain>
    </source>
</reference>
<dbReference type="CDD" id="cd06261">
    <property type="entry name" value="TM_PBP2"/>
    <property type="match status" value="1"/>
</dbReference>
<feature type="transmembrane region" description="Helical" evidence="7">
    <location>
        <begin position="466"/>
        <end position="488"/>
    </location>
</feature>
<feature type="transmembrane region" description="Helical" evidence="7">
    <location>
        <begin position="197"/>
        <end position="220"/>
    </location>
</feature>
<comment type="caution">
    <text evidence="9">The sequence shown here is derived from an EMBL/GenBank/DDBJ whole genome shotgun (WGS) entry which is preliminary data.</text>
</comment>
<keyword evidence="3" id="KW-1003">Cell membrane</keyword>
<feature type="transmembrane region" description="Helical" evidence="7">
    <location>
        <begin position="241"/>
        <end position="262"/>
    </location>
</feature>
<dbReference type="PROSITE" id="PS50928">
    <property type="entry name" value="ABC_TM1"/>
    <property type="match status" value="2"/>
</dbReference>
<evidence type="ECO:0000313" key="9">
    <source>
        <dbReference type="EMBL" id="KJF72256.1"/>
    </source>
</evidence>
<evidence type="ECO:0000313" key="10">
    <source>
        <dbReference type="Proteomes" id="UP000032564"/>
    </source>
</evidence>
<sequence length="546" mass="58404">MMLRRDYRRSIIFGTAAFVAIFLFMALAVAALLSFDAGASTAGIMDAYTLRILRFTLYQATLSTVLSILLGLPVALALSRQRDFPGRMWIIRLMAVPMGLPVIVGAFGIITIWGRQGILNTALVFAGADQPFSIYGLSGILIAHVFFNLPLAVRLMLAGLERIPGEYWRMAASLGMGPVSVFRFIEWPAVSRLVPGIAGLIFMLCATSFTLVLLLGGGPAATTLEVAIYQALRFDFDPQRAIALSVLQIVLTAILLGLLAFLPSPEAEIVSLGRPVRRFDDTSVGTRLWDGAAIIFAILLIGLPLAAITISGLRADLPRLLSAPIFLRAAATSLAIAALSAILVVFCCMAIISARQAVGSRRRVAQPLRFLSATLGAGSSLVLLVPPVVLGSGWFLLLRPFGDVSFYAPVLVALINMLMALPLAMRVLEPAFTSHFLRTGRLSASLGLQGLTRLRVADLPVLWRPLVMAFSFAMALSLGDLGAVALFGSENFATLPWLVYSNMGSYRTNDAAGYAFLLGVVCLLLAAGGVSRQSQSREAKSARASI</sequence>
<dbReference type="InterPro" id="IPR000515">
    <property type="entry name" value="MetI-like"/>
</dbReference>
<keyword evidence="4 7" id="KW-0812">Transmembrane</keyword>
<evidence type="ECO:0000256" key="4">
    <source>
        <dbReference type="ARBA" id="ARBA00022692"/>
    </source>
</evidence>
<dbReference type="NCBIfam" id="NF006955">
    <property type="entry name" value="PRK09433.2-3"/>
    <property type="match status" value="1"/>
</dbReference>
<evidence type="ECO:0000256" key="2">
    <source>
        <dbReference type="ARBA" id="ARBA00022448"/>
    </source>
</evidence>
<feature type="transmembrane region" description="Helical" evidence="7">
    <location>
        <begin position="372"/>
        <end position="397"/>
    </location>
</feature>
<dbReference type="PANTHER" id="PTHR30183:SF9">
    <property type="entry name" value="THIAMINE TRANSPORT SYSTEM PERMEASE PROTEIN THIP"/>
    <property type="match status" value="1"/>
</dbReference>
<feature type="domain" description="ABC transmembrane type-1" evidence="8">
    <location>
        <begin position="330"/>
        <end position="529"/>
    </location>
</feature>
<comment type="subcellular location">
    <subcellularLocation>
        <location evidence="1 7">Cell membrane</location>
        <topology evidence="1 7">Multi-pass membrane protein</topology>
    </subcellularLocation>
</comment>
<feature type="transmembrane region" description="Helical" evidence="7">
    <location>
        <begin position="292"/>
        <end position="313"/>
    </location>
</feature>
<dbReference type="EMBL" id="JWIT01000010">
    <property type="protein sequence ID" value="KJF72256.1"/>
    <property type="molecule type" value="Genomic_DNA"/>
</dbReference>
<evidence type="ECO:0000256" key="5">
    <source>
        <dbReference type="ARBA" id="ARBA00022989"/>
    </source>
</evidence>
<protein>
    <submittedName>
        <fullName evidence="9">Thiamine ABC transporter permease</fullName>
    </submittedName>
</protein>
<evidence type="ECO:0000259" key="8">
    <source>
        <dbReference type="PROSITE" id="PS50928"/>
    </source>
</evidence>
<organism evidence="9 10">
    <name type="scientific">Agrobacterium arsenijevicii</name>
    <dbReference type="NCBI Taxonomy" id="1585697"/>
    <lineage>
        <taxon>Bacteria</taxon>
        <taxon>Pseudomonadati</taxon>
        <taxon>Pseudomonadota</taxon>
        <taxon>Alphaproteobacteria</taxon>
        <taxon>Hyphomicrobiales</taxon>
        <taxon>Rhizobiaceae</taxon>
        <taxon>Rhizobium/Agrobacterium group</taxon>
        <taxon>Agrobacterium</taxon>
    </lineage>
</organism>
<dbReference type="RefSeq" id="WP_045020235.1">
    <property type="nucleotide sequence ID" value="NZ_CP166104.1"/>
</dbReference>
<gene>
    <name evidence="9" type="ORF">RP75_16315</name>
</gene>
<dbReference type="SUPFAM" id="SSF161098">
    <property type="entry name" value="MetI-like"/>
    <property type="match status" value="2"/>
</dbReference>
<feature type="transmembrane region" description="Helical" evidence="7">
    <location>
        <begin position="325"/>
        <end position="352"/>
    </location>
</feature>
<dbReference type="PANTHER" id="PTHR30183">
    <property type="entry name" value="MOLYBDENUM TRANSPORT SYSTEM PERMEASE PROTEIN MODB"/>
    <property type="match status" value="1"/>
</dbReference>
<evidence type="ECO:0000256" key="6">
    <source>
        <dbReference type="ARBA" id="ARBA00023136"/>
    </source>
</evidence>
<dbReference type="InterPro" id="IPR035906">
    <property type="entry name" value="MetI-like_sf"/>
</dbReference>
<feature type="transmembrane region" description="Helical" evidence="7">
    <location>
        <begin position="55"/>
        <end position="78"/>
    </location>
</feature>
<evidence type="ECO:0000256" key="3">
    <source>
        <dbReference type="ARBA" id="ARBA00022475"/>
    </source>
</evidence>
<feature type="transmembrane region" description="Helical" evidence="7">
    <location>
        <begin position="404"/>
        <end position="424"/>
    </location>
</feature>
<dbReference type="Gene3D" id="1.10.3720.10">
    <property type="entry name" value="MetI-like"/>
    <property type="match status" value="2"/>
</dbReference>
<keyword evidence="6 7" id="KW-0472">Membrane</keyword>
<evidence type="ECO:0000256" key="7">
    <source>
        <dbReference type="RuleBase" id="RU363032"/>
    </source>
</evidence>
<dbReference type="Pfam" id="PF00528">
    <property type="entry name" value="BPD_transp_1"/>
    <property type="match status" value="1"/>
</dbReference>